<feature type="domain" description="DNA ligase D polymerase" evidence="1">
    <location>
        <begin position="30"/>
        <end position="283"/>
    </location>
</feature>
<dbReference type="CDD" id="cd04861">
    <property type="entry name" value="LigD_Pol_like"/>
    <property type="match status" value="1"/>
</dbReference>
<name>A0ABS0ADZ2_9GAMM</name>
<reference evidence="2 3" key="1">
    <citation type="submission" date="2012-09" db="EMBL/GenBank/DDBJ databases">
        <title>Genome Sequence of alkane-degrading Bacterium Alcanivorax venustensis ISO4.</title>
        <authorList>
            <person name="Lai Q."/>
            <person name="Shao Z."/>
        </authorList>
    </citation>
    <scope>NUCLEOTIDE SEQUENCE [LARGE SCALE GENOMIC DNA]</scope>
    <source>
        <strain evidence="2 3">ISO4</strain>
    </source>
</reference>
<dbReference type="InterPro" id="IPR052171">
    <property type="entry name" value="NHEJ_LigD"/>
</dbReference>
<dbReference type="RefSeq" id="WP_194855343.1">
    <property type="nucleotide sequence ID" value="NZ_ARXR01000005.1"/>
</dbReference>
<evidence type="ECO:0000313" key="2">
    <source>
        <dbReference type="EMBL" id="MBF5052368.1"/>
    </source>
</evidence>
<dbReference type="EMBL" id="ARXR01000005">
    <property type="protein sequence ID" value="MBF5052368.1"/>
    <property type="molecule type" value="Genomic_DNA"/>
</dbReference>
<evidence type="ECO:0000313" key="3">
    <source>
        <dbReference type="Proteomes" id="UP000644441"/>
    </source>
</evidence>
<dbReference type="Proteomes" id="UP000644441">
    <property type="component" value="Unassembled WGS sequence"/>
</dbReference>
<accession>A0ABS0ADZ2</accession>
<dbReference type="Gene3D" id="3.90.920.10">
    <property type="entry name" value="DNA primase, PRIM domain"/>
    <property type="match status" value="1"/>
</dbReference>
<dbReference type="NCBIfam" id="TIGR02778">
    <property type="entry name" value="ligD_pol"/>
    <property type="match status" value="1"/>
</dbReference>
<dbReference type="PANTHER" id="PTHR42705">
    <property type="entry name" value="BIFUNCTIONAL NON-HOMOLOGOUS END JOINING PROTEIN LIGD"/>
    <property type="match status" value="1"/>
</dbReference>
<keyword evidence="3" id="KW-1185">Reference proteome</keyword>
<proteinExistence type="predicted"/>
<evidence type="ECO:0000259" key="1">
    <source>
        <dbReference type="Pfam" id="PF21686"/>
    </source>
</evidence>
<protein>
    <recommendedName>
        <fullName evidence="1">DNA ligase D polymerase domain-containing protein</fullName>
    </recommendedName>
</protein>
<dbReference type="PANTHER" id="PTHR42705:SF2">
    <property type="entry name" value="BIFUNCTIONAL NON-HOMOLOGOUS END JOINING PROTEIN LIGD"/>
    <property type="match status" value="1"/>
</dbReference>
<dbReference type="Pfam" id="PF21686">
    <property type="entry name" value="LigD_Prim-Pol"/>
    <property type="match status" value="1"/>
</dbReference>
<gene>
    <name evidence="2" type="ORF">ISO4_00970</name>
</gene>
<comment type="caution">
    <text evidence="2">The sequence shown here is derived from an EMBL/GenBank/DDBJ whole genome shotgun (WGS) entry which is preliminary data.</text>
</comment>
<organism evidence="2 3">
    <name type="scientific">Alloalcanivorax venustensis ISO4</name>
    <dbReference type="NCBI Taxonomy" id="1177184"/>
    <lineage>
        <taxon>Bacteria</taxon>
        <taxon>Pseudomonadati</taxon>
        <taxon>Pseudomonadota</taxon>
        <taxon>Gammaproteobacteria</taxon>
        <taxon>Oceanospirillales</taxon>
        <taxon>Alcanivoracaceae</taxon>
        <taxon>Alloalcanivorax</taxon>
    </lineage>
</organism>
<dbReference type="InterPro" id="IPR014145">
    <property type="entry name" value="LigD_pol_dom"/>
</dbReference>
<sequence>MSDRTLTVDGKTITLSHPDKVLFPEHGLSKSDLADYYQRVAPMMLPHLRGRPLTLHRFPDGIGAHGFYQQNRSDYFPDWLPAASIDHPGGTGAVTHILCERAADLVYLASQATLTLHAWLSRVDRPHRPDQLVLDLDPPGDDFEPVRRAAWQVGDALRDAGLTPFVKTTGSRGLHVVAPLKPGADFDRVRRACRRLADHLVARHPDALTAEQRKNKRHGRLYLDIMRNAFGQTAVAPYAVRAKPGAPVATPLDWNEVNDADIGPRRYRVDNLFRRLGQKDDPWADMAHHAADIGTLETALRAWERD</sequence>